<sequence length="54" mass="6028">MTVQHTGSHAHVVSHQRFVQLKTEFARRSGRTVTSVIRAERNDDLVDAGVPTDL</sequence>
<organism evidence="1 2">
    <name type="scientific">Agromyces atrinae</name>
    <dbReference type="NCBI Taxonomy" id="592376"/>
    <lineage>
        <taxon>Bacteria</taxon>
        <taxon>Bacillati</taxon>
        <taxon>Actinomycetota</taxon>
        <taxon>Actinomycetes</taxon>
        <taxon>Micrococcales</taxon>
        <taxon>Microbacteriaceae</taxon>
        <taxon>Agromyces</taxon>
    </lineage>
</organism>
<proteinExistence type="predicted"/>
<accession>A0A852S5M3</accession>
<reference evidence="1 2" key="1">
    <citation type="submission" date="2020-07" db="EMBL/GenBank/DDBJ databases">
        <title>Sequencing the genomes of 1000 actinobacteria strains.</title>
        <authorList>
            <person name="Klenk H.-P."/>
        </authorList>
    </citation>
    <scope>NUCLEOTIDE SEQUENCE [LARGE SCALE GENOMIC DNA]</scope>
    <source>
        <strain evidence="1 2">DSM 23870</strain>
    </source>
</reference>
<evidence type="ECO:0000313" key="2">
    <source>
        <dbReference type="Proteomes" id="UP000581087"/>
    </source>
</evidence>
<protein>
    <submittedName>
        <fullName evidence="1">Uncharacterized protein</fullName>
    </submittedName>
</protein>
<dbReference type="RefSeq" id="WP_164989856.1">
    <property type="nucleotide sequence ID" value="NZ_JACCBI010000001.1"/>
</dbReference>
<comment type="caution">
    <text evidence="1">The sequence shown here is derived from an EMBL/GenBank/DDBJ whole genome shotgun (WGS) entry which is preliminary data.</text>
</comment>
<dbReference type="AlphaFoldDB" id="A0A852S5M3"/>
<dbReference type="Proteomes" id="UP000581087">
    <property type="component" value="Unassembled WGS sequence"/>
</dbReference>
<evidence type="ECO:0000313" key="1">
    <source>
        <dbReference type="EMBL" id="NYD67722.1"/>
    </source>
</evidence>
<name>A0A852S5M3_9MICO</name>
<gene>
    <name evidence="1" type="ORF">BJ972_002241</name>
</gene>
<dbReference type="EMBL" id="JACCBI010000001">
    <property type="protein sequence ID" value="NYD67722.1"/>
    <property type="molecule type" value="Genomic_DNA"/>
</dbReference>